<organism evidence="2 4">
    <name type="scientific">Lysinibacillus fusiformis</name>
    <dbReference type="NCBI Taxonomy" id="28031"/>
    <lineage>
        <taxon>Bacteria</taxon>
        <taxon>Bacillati</taxon>
        <taxon>Bacillota</taxon>
        <taxon>Bacilli</taxon>
        <taxon>Bacillales</taxon>
        <taxon>Bacillaceae</taxon>
        <taxon>Lysinibacillus</taxon>
    </lineage>
</organism>
<evidence type="ECO:0000313" key="3">
    <source>
        <dbReference type="EMBL" id="SER73525.1"/>
    </source>
</evidence>
<dbReference type="Pfam" id="PF00665">
    <property type="entry name" value="rve"/>
    <property type="match status" value="1"/>
</dbReference>
<dbReference type="InterPro" id="IPR036397">
    <property type="entry name" value="RNaseH_sf"/>
</dbReference>
<gene>
    <name evidence="2" type="ORF">SAMN02787113_04417</name>
    <name evidence="3" type="ORF">SAMN02787113_04462</name>
</gene>
<dbReference type="Gene3D" id="3.30.420.10">
    <property type="entry name" value="Ribonuclease H-like superfamily/Ribonuclease H"/>
    <property type="match status" value="1"/>
</dbReference>
<dbReference type="InterPro" id="IPR050900">
    <property type="entry name" value="Transposase_IS3/IS150/IS904"/>
</dbReference>
<evidence type="ECO:0000313" key="4">
    <source>
        <dbReference type="Proteomes" id="UP000199410"/>
    </source>
</evidence>
<dbReference type="GO" id="GO:0015074">
    <property type="term" value="P:DNA integration"/>
    <property type="evidence" value="ECO:0007669"/>
    <property type="project" value="InterPro"/>
</dbReference>
<dbReference type="InterPro" id="IPR001584">
    <property type="entry name" value="Integrase_cat-core"/>
</dbReference>
<dbReference type="EMBL" id="FOEL01000023">
    <property type="protein sequence ID" value="SER73525.1"/>
    <property type="molecule type" value="Genomic_DNA"/>
</dbReference>
<feature type="domain" description="Integrase catalytic" evidence="1">
    <location>
        <begin position="1"/>
        <end position="102"/>
    </location>
</feature>
<dbReference type="PANTHER" id="PTHR46889:SF4">
    <property type="entry name" value="TRANSPOSASE INSO FOR INSERTION SEQUENCE ELEMENT IS911B-RELATED"/>
    <property type="match status" value="1"/>
</dbReference>
<dbReference type="Pfam" id="PF13333">
    <property type="entry name" value="rve_2"/>
    <property type="match status" value="1"/>
</dbReference>
<name>A0A1H8PK89_9BACI</name>
<dbReference type="EMBL" id="FOEL01000022">
    <property type="protein sequence ID" value="SER71564.1"/>
    <property type="molecule type" value="Genomic_DNA"/>
</dbReference>
<comment type="caution">
    <text evidence="2">The sequence shown here is derived from an EMBL/GenBank/DDBJ whole genome shotgun (WGS) entry which is preliminary data.</text>
</comment>
<dbReference type="PROSITE" id="PS50994">
    <property type="entry name" value="INTEGRASE"/>
    <property type="match status" value="1"/>
</dbReference>
<dbReference type="GO" id="GO:0003676">
    <property type="term" value="F:nucleic acid binding"/>
    <property type="evidence" value="ECO:0007669"/>
    <property type="project" value="InterPro"/>
</dbReference>
<dbReference type="InterPro" id="IPR012337">
    <property type="entry name" value="RNaseH-like_sf"/>
</dbReference>
<dbReference type="RefSeq" id="WP_139169181.1">
    <property type="nucleotide sequence ID" value="NZ_FMYD01000005.1"/>
</dbReference>
<reference evidence="2 4" key="1">
    <citation type="submission" date="2016-10" db="EMBL/GenBank/DDBJ databases">
        <authorList>
            <person name="Varghese N."/>
            <person name="Submissions S."/>
        </authorList>
    </citation>
    <scope>NUCLEOTIDE SEQUENCE [LARGE SCALE GENOMIC DNA]</scope>
    <source>
        <strain evidence="2 4">TC-13</strain>
    </source>
</reference>
<feature type="non-terminal residue" evidence="2">
    <location>
        <position position="1"/>
    </location>
</feature>
<dbReference type="SUPFAM" id="SSF53098">
    <property type="entry name" value="Ribonuclease H-like"/>
    <property type="match status" value="1"/>
</dbReference>
<accession>A0A1H8PK89</accession>
<dbReference type="Proteomes" id="UP000199410">
    <property type="component" value="Unassembled WGS sequence"/>
</dbReference>
<dbReference type="PANTHER" id="PTHR46889">
    <property type="entry name" value="TRANSPOSASE INSF FOR INSERTION SEQUENCE IS3B-RELATED"/>
    <property type="match status" value="1"/>
</dbReference>
<sequence length="105" mass="12513">ESSDQVILHSDQGWHYQMKKYQQTLKQHGITQSMSRKGNCLDNAVIENFFGLLKSELLYLQEFESMAHFEQELNDYIHYYNHKRMKEKLKDLSPVEYRTQVLAVA</sequence>
<evidence type="ECO:0000259" key="1">
    <source>
        <dbReference type="PROSITE" id="PS50994"/>
    </source>
</evidence>
<proteinExistence type="predicted"/>
<dbReference type="AlphaFoldDB" id="A0A1H8PK89"/>
<protein>
    <submittedName>
        <fullName evidence="2">Integrase core domain-containing protein</fullName>
    </submittedName>
</protein>
<evidence type="ECO:0000313" key="2">
    <source>
        <dbReference type="EMBL" id="SER71564.1"/>
    </source>
</evidence>